<gene>
    <name evidence="1" type="ORF">CDEST_07938</name>
</gene>
<proteinExistence type="predicted"/>
<protein>
    <submittedName>
        <fullName evidence="1">Uncharacterized protein</fullName>
    </submittedName>
</protein>
<dbReference type="RefSeq" id="XP_062780148.1">
    <property type="nucleotide sequence ID" value="XM_062924097.1"/>
</dbReference>
<dbReference type="Proteomes" id="UP001322277">
    <property type="component" value="Chromosome 5"/>
</dbReference>
<accession>A0AAX4IHU5</accession>
<organism evidence="1 2">
    <name type="scientific">Colletotrichum destructivum</name>
    <dbReference type="NCBI Taxonomy" id="34406"/>
    <lineage>
        <taxon>Eukaryota</taxon>
        <taxon>Fungi</taxon>
        <taxon>Dikarya</taxon>
        <taxon>Ascomycota</taxon>
        <taxon>Pezizomycotina</taxon>
        <taxon>Sordariomycetes</taxon>
        <taxon>Hypocreomycetidae</taxon>
        <taxon>Glomerellales</taxon>
        <taxon>Glomerellaceae</taxon>
        <taxon>Colletotrichum</taxon>
        <taxon>Colletotrichum destructivum species complex</taxon>
    </lineage>
</organism>
<evidence type="ECO:0000313" key="2">
    <source>
        <dbReference type="Proteomes" id="UP001322277"/>
    </source>
</evidence>
<evidence type="ECO:0000313" key="1">
    <source>
        <dbReference type="EMBL" id="WQF82924.1"/>
    </source>
</evidence>
<name>A0AAX4IHU5_9PEZI</name>
<dbReference type="KEGG" id="cdet:87944441"/>
<reference evidence="2" key="1">
    <citation type="journal article" date="2023" name="bioRxiv">
        <title>Complete genome of the Medicago anthracnose fungus, Colletotrichum destructivum, reveals a mini-chromosome-like region within a core chromosome.</title>
        <authorList>
            <person name="Lapalu N."/>
            <person name="Simon A."/>
            <person name="Lu A."/>
            <person name="Plaumann P.-L."/>
            <person name="Amselem J."/>
            <person name="Pigne S."/>
            <person name="Auger A."/>
            <person name="Koch C."/>
            <person name="Dallery J.-F."/>
            <person name="O'Connell R.J."/>
        </authorList>
    </citation>
    <scope>NUCLEOTIDE SEQUENCE [LARGE SCALE GENOMIC DNA]</scope>
    <source>
        <strain evidence="2">CBS 520.97</strain>
    </source>
</reference>
<dbReference type="GeneID" id="87944441"/>
<dbReference type="AlphaFoldDB" id="A0AAX4IHU5"/>
<sequence>MSRFNIGRAGIAVSVLADTGRTGLFQHSKDDTANGDGAVFGPGLYGPWMLMGAKRPTGRYRLF</sequence>
<dbReference type="EMBL" id="CP137309">
    <property type="protein sequence ID" value="WQF82924.1"/>
    <property type="molecule type" value="Genomic_DNA"/>
</dbReference>
<keyword evidence="2" id="KW-1185">Reference proteome</keyword>